<proteinExistence type="predicted"/>
<dbReference type="SUPFAM" id="SSF49785">
    <property type="entry name" value="Galactose-binding domain-like"/>
    <property type="match status" value="1"/>
</dbReference>
<dbReference type="eggNOG" id="ENOG502RI09">
    <property type="taxonomic scope" value="Eukaryota"/>
</dbReference>
<protein>
    <recommendedName>
        <fullName evidence="4">F5/8 type C domain-containing protein</fullName>
    </recommendedName>
</protein>
<organism evidence="2 3">
    <name type="scientific">Globisporangium ultimum (strain ATCC 200006 / CBS 805.95 / DAOM BR144)</name>
    <name type="common">Pythium ultimum</name>
    <dbReference type="NCBI Taxonomy" id="431595"/>
    <lineage>
        <taxon>Eukaryota</taxon>
        <taxon>Sar</taxon>
        <taxon>Stramenopiles</taxon>
        <taxon>Oomycota</taxon>
        <taxon>Peronosporomycetes</taxon>
        <taxon>Pythiales</taxon>
        <taxon>Pythiaceae</taxon>
        <taxon>Globisporangium</taxon>
    </lineage>
</organism>
<dbReference type="VEuPathDB" id="FungiDB:PYU1_G005224"/>
<reference evidence="3" key="1">
    <citation type="journal article" date="2010" name="Genome Biol.">
        <title>Genome sequence of the necrotrophic plant pathogen Pythium ultimum reveals original pathogenicity mechanisms and effector repertoire.</title>
        <authorList>
            <person name="Levesque C.A."/>
            <person name="Brouwer H."/>
            <person name="Cano L."/>
            <person name="Hamilton J.P."/>
            <person name="Holt C."/>
            <person name="Huitema E."/>
            <person name="Raffaele S."/>
            <person name="Robideau G.P."/>
            <person name="Thines M."/>
            <person name="Win J."/>
            <person name="Zerillo M.M."/>
            <person name="Beakes G.W."/>
            <person name="Boore J.L."/>
            <person name="Busam D."/>
            <person name="Dumas B."/>
            <person name="Ferriera S."/>
            <person name="Fuerstenberg S.I."/>
            <person name="Gachon C.M."/>
            <person name="Gaulin E."/>
            <person name="Govers F."/>
            <person name="Grenville-Briggs L."/>
            <person name="Horner N."/>
            <person name="Hostetler J."/>
            <person name="Jiang R.H."/>
            <person name="Johnson J."/>
            <person name="Krajaejun T."/>
            <person name="Lin H."/>
            <person name="Meijer H.J."/>
            <person name="Moore B."/>
            <person name="Morris P."/>
            <person name="Phuntmart V."/>
            <person name="Puiu D."/>
            <person name="Shetty J."/>
            <person name="Stajich J.E."/>
            <person name="Tripathy S."/>
            <person name="Wawra S."/>
            <person name="van West P."/>
            <person name="Whitty B.R."/>
            <person name="Coutinho P.M."/>
            <person name="Henrissat B."/>
            <person name="Martin F."/>
            <person name="Thomas P.D."/>
            <person name="Tyler B.M."/>
            <person name="De Vries R.P."/>
            <person name="Kamoun S."/>
            <person name="Yandell M."/>
            <person name="Tisserat N."/>
            <person name="Buell C.R."/>
        </authorList>
    </citation>
    <scope>NUCLEOTIDE SEQUENCE</scope>
    <source>
        <strain evidence="3">DAOM:BR144</strain>
    </source>
</reference>
<dbReference type="AlphaFoldDB" id="K3WJU3"/>
<dbReference type="HOGENOM" id="CLU_012449_0_0_1"/>
<evidence type="ECO:0008006" key="4">
    <source>
        <dbReference type="Google" id="ProtNLM"/>
    </source>
</evidence>
<dbReference type="InterPro" id="IPR008979">
    <property type="entry name" value="Galactose-bd-like_sf"/>
</dbReference>
<dbReference type="EnsemblProtists" id="PYU1_T005235">
    <property type="protein sequence ID" value="PYU1_T005235"/>
    <property type="gene ID" value="PYU1_G005224"/>
</dbReference>
<reference evidence="3" key="2">
    <citation type="submission" date="2010-04" db="EMBL/GenBank/DDBJ databases">
        <authorList>
            <person name="Buell R."/>
            <person name="Hamilton J."/>
            <person name="Hostetler J."/>
        </authorList>
    </citation>
    <scope>NUCLEOTIDE SEQUENCE [LARGE SCALE GENOMIC DNA]</scope>
    <source>
        <strain evidence="3">DAOM:BR144</strain>
    </source>
</reference>
<dbReference type="InParanoid" id="K3WJU3"/>
<dbReference type="EMBL" id="GL376633">
    <property type="status" value="NOT_ANNOTATED_CDS"/>
    <property type="molecule type" value="Genomic_DNA"/>
</dbReference>
<evidence type="ECO:0000313" key="2">
    <source>
        <dbReference type="EnsemblProtists" id="PYU1_T005235"/>
    </source>
</evidence>
<dbReference type="Proteomes" id="UP000019132">
    <property type="component" value="Unassembled WGS sequence"/>
</dbReference>
<keyword evidence="3" id="KW-1185">Reference proteome</keyword>
<dbReference type="OMA" id="RHLHWNR"/>
<accession>K3WJU3</accession>
<name>K3WJU3_GLOUD</name>
<evidence type="ECO:0000313" key="3">
    <source>
        <dbReference type="Proteomes" id="UP000019132"/>
    </source>
</evidence>
<reference evidence="2" key="3">
    <citation type="submission" date="2015-02" db="UniProtKB">
        <authorList>
            <consortium name="EnsemblProtists"/>
        </authorList>
    </citation>
    <scope>IDENTIFICATION</scope>
    <source>
        <strain evidence="2">DAOM BR144</strain>
    </source>
</reference>
<sequence length="973" mass="108760">MTRSEDALGTVLITRELTRATSFVAMTVSNSTVSSSTALRLAAITNFNANTTTTTAAVAMAPSAAVMTTIPPVPSHCKHDSNGSSNDLVKSHMRMFAVIICNDCLYLEFPGCDVHGVLYTERVVQTEAKDKDAVAVNRSKLHAKCPECSAATNNVRPFRDGCRRCKGTTTVYMWCSTLQEIAQAHEAFPVHAEEIEHTALVCDICQSVVFPRAREVLTKRTVDELLMSSNGKPLKVSNFQLSMPHVEGCSRKGMPVKTAPIQIPKSELKFVHDRIDKCPIAPRIQGGPQYRKRHSEVITQQNHLHQIYIRLLHSIVKTFDSNSPSAVDPLQKVLTMFEKMKPLALFNDWSPPRQLSTVTVTPTRVLSSSDFDKEHGAHRILESGYSFWRSAVPSSNKQREEWLNVQFSFGVTLSAITLVWHPDYIPSRYSIGVSADGSFHETVAIVVDGAKRSQIALAKHQGRTISSLKITLLSTKSSSAGENSLLDRRIIQEMTALLRDGDGAAGIDTAYNPNAVHPFKVNGNAAESVVKNEVTSSTSAINPDEHSPHREDPISTAITLSVVQAAFAKCIKRRSQMKRMQRTEELTGKKEDDMMQLEEPFSLEVCPEFFDLSHRILSYLLSPWLSSGDSVRSQEFHYNPEFSEEEKESENDSKSMKSAESPMGFNLYKLLNNSFAEFRATVAEEKKKSANTLYRMPSTQLELLFSPDGMCVALLQTITSNIRRLVLSRVDPSDIGIEPASIHNGDNFLSAPPALEPMVSTLEQLISLGAKRNDRFFAVSLKAAAAVEVGMEAFYPSAQQRTKLLTSRMGRGAILEVQVRWPVQERDQEDPRYERLILMLQFECIKRGLKHAIRGSWYFFMHLIVEVPASEQTQSVLTEHFATCIQQAGFSSWQVVAGAQEISINLQRHLHWDRVEKMSHDSGAGWIRVYPRDVALFEDVLADVEHFLLDHDKRDTSKMATRSCLSQQRHDRC</sequence>
<feature type="region of interest" description="Disordered" evidence="1">
    <location>
        <begin position="638"/>
        <end position="659"/>
    </location>
</feature>
<dbReference type="STRING" id="431595.K3WJU3"/>
<evidence type="ECO:0000256" key="1">
    <source>
        <dbReference type="SAM" id="MobiDB-lite"/>
    </source>
</evidence>